<dbReference type="EMBL" id="GL883020">
    <property type="protein sequence ID" value="EGG18147.1"/>
    <property type="molecule type" value="Genomic_DNA"/>
</dbReference>
<proteinExistence type="predicted"/>
<organism evidence="1 2">
    <name type="scientific">Cavenderia fasciculata</name>
    <name type="common">Slime mold</name>
    <name type="synonym">Dictyostelium fasciculatum</name>
    <dbReference type="NCBI Taxonomy" id="261658"/>
    <lineage>
        <taxon>Eukaryota</taxon>
        <taxon>Amoebozoa</taxon>
        <taxon>Evosea</taxon>
        <taxon>Eumycetozoa</taxon>
        <taxon>Dictyostelia</taxon>
        <taxon>Acytosteliales</taxon>
        <taxon>Cavenderiaceae</taxon>
        <taxon>Cavenderia</taxon>
    </lineage>
</organism>
<dbReference type="GeneID" id="14870065"/>
<keyword evidence="2" id="KW-1185">Reference proteome</keyword>
<sequence>MCDFRVVVVGWPMEVVQHKQETGWFHVGHAQVEALETDIAENDPGQWPRLFFNGGTANVKRPQRPCCKEVLFEHLCKPSCEQVVAAESQTLQSAFSRLHEQ</sequence>
<dbReference type="Proteomes" id="UP000007797">
    <property type="component" value="Unassembled WGS sequence"/>
</dbReference>
<dbReference type="RefSeq" id="XP_004366188.1">
    <property type="nucleotide sequence ID" value="XM_004366131.1"/>
</dbReference>
<name>F4Q2C7_CACFS</name>
<dbReference type="AlphaFoldDB" id="F4Q2C7"/>
<evidence type="ECO:0000313" key="1">
    <source>
        <dbReference type="EMBL" id="EGG18147.1"/>
    </source>
</evidence>
<protein>
    <submittedName>
        <fullName evidence="1">Uncharacterized protein</fullName>
    </submittedName>
</protein>
<dbReference type="KEGG" id="dfa:DFA_06814"/>
<gene>
    <name evidence="1" type="ORF">DFA_06814</name>
</gene>
<accession>F4Q2C7</accession>
<reference evidence="2" key="1">
    <citation type="journal article" date="2011" name="Genome Res.">
        <title>Phylogeny-wide analysis of social amoeba genomes highlights ancient origins for complex intercellular communication.</title>
        <authorList>
            <person name="Heidel A.J."/>
            <person name="Lawal H.M."/>
            <person name="Felder M."/>
            <person name="Schilde C."/>
            <person name="Helps N.R."/>
            <person name="Tunggal B."/>
            <person name="Rivero F."/>
            <person name="John U."/>
            <person name="Schleicher M."/>
            <person name="Eichinger L."/>
            <person name="Platzer M."/>
            <person name="Noegel A.A."/>
            <person name="Schaap P."/>
            <person name="Gloeckner G."/>
        </authorList>
    </citation>
    <scope>NUCLEOTIDE SEQUENCE [LARGE SCALE GENOMIC DNA]</scope>
    <source>
        <strain evidence="2">SH3</strain>
    </source>
</reference>
<evidence type="ECO:0000313" key="2">
    <source>
        <dbReference type="Proteomes" id="UP000007797"/>
    </source>
</evidence>